<evidence type="ECO:0000259" key="7">
    <source>
        <dbReference type="SMART" id="SM01204"/>
    </source>
</evidence>
<keyword evidence="3" id="KW-0812">Transmembrane</keyword>
<dbReference type="Pfam" id="PF10442">
    <property type="entry name" value="FIST_C"/>
    <property type="match status" value="1"/>
</dbReference>
<dbReference type="EMBL" id="OUNR01000001">
    <property type="protein sequence ID" value="SPP64076.1"/>
    <property type="molecule type" value="Genomic_DNA"/>
</dbReference>
<reference evidence="9" key="1">
    <citation type="submission" date="2018-04" db="EMBL/GenBank/DDBJ databases">
        <authorList>
            <person name="Lucker S."/>
            <person name="Sakoula D."/>
        </authorList>
    </citation>
    <scope>NUCLEOTIDE SEQUENCE [LARGE SCALE GENOMIC DNA]</scope>
</reference>
<dbReference type="OrthoDB" id="9770435at2"/>
<keyword evidence="4" id="KW-1133">Transmembrane helix</keyword>
<dbReference type="Pfam" id="PF08495">
    <property type="entry name" value="FIST"/>
    <property type="match status" value="1"/>
</dbReference>
<gene>
    <name evidence="8" type="ORF">NITLEN_11162</name>
</gene>
<evidence type="ECO:0000256" key="5">
    <source>
        <dbReference type="ARBA" id="ARBA00023136"/>
    </source>
</evidence>
<name>A0A330LAT6_9BACT</name>
<dbReference type="InterPro" id="IPR016741">
    <property type="entry name" value="UCP018953"/>
</dbReference>
<dbReference type="SMART" id="SM01204">
    <property type="entry name" value="FIST_C"/>
    <property type="match status" value="1"/>
</dbReference>
<dbReference type="GO" id="GO:0005886">
    <property type="term" value="C:plasma membrane"/>
    <property type="evidence" value="ECO:0007669"/>
    <property type="project" value="UniProtKB-SubCell"/>
</dbReference>
<keyword evidence="9" id="KW-1185">Reference proteome</keyword>
<dbReference type="PANTHER" id="PTHR14939:SF5">
    <property type="entry name" value="F-BOX ONLY PROTEIN 22"/>
    <property type="match status" value="1"/>
</dbReference>
<proteinExistence type="predicted"/>
<dbReference type="Proteomes" id="UP000248168">
    <property type="component" value="Unassembled WGS sequence"/>
</dbReference>
<dbReference type="PANTHER" id="PTHR14939">
    <property type="entry name" value="F-BOX ONLY PROTEIN 22"/>
    <property type="match status" value="1"/>
</dbReference>
<dbReference type="PIRSF" id="PIRSF018953">
    <property type="entry name" value="UCP018953"/>
    <property type="match status" value="1"/>
</dbReference>
<keyword evidence="5" id="KW-0472">Membrane</keyword>
<dbReference type="AlphaFoldDB" id="A0A330LAT6"/>
<evidence type="ECO:0000256" key="3">
    <source>
        <dbReference type="ARBA" id="ARBA00022692"/>
    </source>
</evidence>
<organism evidence="8 9">
    <name type="scientific">Nitrospira lenta</name>
    <dbReference type="NCBI Taxonomy" id="1436998"/>
    <lineage>
        <taxon>Bacteria</taxon>
        <taxon>Pseudomonadati</taxon>
        <taxon>Nitrospirota</taxon>
        <taxon>Nitrospiria</taxon>
        <taxon>Nitrospirales</taxon>
        <taxon>Nitrospiraceae</taxon>
        <taxon>Nitrospira</taxon>
    </lineage>
</organism>
<dbReference type="RefSeq" id="WP_121988500.1">
    <property type="nucleotide sequence ID" value="NZ_OUNR01000001.1"/>
</dbReference>
<evidence type="ECO:0000256" key="1">
    <source>
        <dbReference type="ARBA" id="ARBA00004651"/>
    </source>
</evidence>
<sequence>MPSLSPTSSIQAATFHFVSAVSRNPDTEAAARDLVDEVRAKLGGATPDLAFVFFSSHHVSRAELLAETMTDVLGARVALGCSGEGVIAGAEELETSPAVTLWTACLPGVTLTPVRLSFSQTQDQFSLPGWPEADGQEGTFLLLADPFSTPMQDVLSLLEARYPGAAAIGGLTGGGQGAGENRLFLGRQIFESGLVGVRVSGPIEVRPVISQGCRPIGERYVVTKAEHNLVHEMGGTPALTRLQTVFESLGGDDRRRAHRALHVGIVIDEHRNRFERGDFLVRNLVGADQTTGAVAIGDVVQEGQTVQFHLRDAKSASEDLHLLLAADRSRHSNAPLGALVFSCCGRGQGLFGRPHHDSGVLTERLGPIPVAGFFAQGELGPVGGRNFLHGYTASIALFAQPASKAGAP</sequence>
<dbReference type="InParanoid" id="A0A330LAT6"/>
<accession>A0A330LAT6</accession>
<comment type="subcellular location">
    <subcellularLocation>
        <location evidence="1">Cell membrane</location>
        <topology evidence="1">Multi-pass membrane protein</topology>
    </subcellularLocation>
</comment>
<evidence type="ECO:0000259" key="6">
    <source>
        <dbReference type="SMART" id="SM00897"/>
    </source>
</evidence>
<evidence type="ECO:0008006" key="10">
    <source>
        <dbReference type="Google" id="ProtNLM"/>
    </source>
</evidence>
<feature type="domain" description="FIST" evidence="6">
    <location>
        <begin position="46"/>
        <end position="237"/>
    </location>
</feature>
<feature type="domain" description="FIST C-domain" evidence="7">
    <location>
        <begin position="238"/>
        <end position="382"/>
    </location>
</feature>
<evidence type="ECO:0000313" key="8">
    <source>
        <dbReference type="EMBL" id="SPP64076.1"/>
    </source>
</evidence>
<evidence type="ECO:0000256" key="2">
    <source>
        <dbReference type="ARBA" id="ARBA00022475"/>
    </source>
</evidence>
<evidence type="ECO:0000313" key="9">
    <source>
        <dbReference type="Proteomes" id="UP000248168"/>
    </source>
</evidence>
<dbReference type="SMART" id="SM00897">
    <property type="entry name" value="FIST"/>
    <property type="match status" value="1"/>
</dbReference>
<keyword evidence="2" id="KW-1003">Cell membrane</keyword>
<dbReference type="InterPro" id="IPR019494">
    <property type="entry name" value="FIST_C"/>
</dbReference>
<dbReference type="InterPro" id="IPR013702">
    <property type="entry name" value="FIST_domain_N"/>
</dbReference>
<evidence type="ECO:0000256" key="4">
    <source>
        <dbReference type="ARBA" id="ARBA00022989"/>
    </source>
</evidence>
<protein>
    <recommendedName>
        <fullName evidence="10">FIST N domain protein</fullName>
    </recommendedName>
</protein>